<dbReference type="SUPFAM" id="SSF55729">
    <property type="entry name" value="Acyl-CoA N-acyltransferases (Nat)"/>
    <property type="match status" value="1"/>
</dbReference>
<evidence type="ECO:0000313" key="3">
    <source>
        <dbReference type="Proteomes" id="UP001596548"/>
    </source>
</evidence>
<keyword evidence="3" id="KW-1185">Reference proteome</keyword>
<evidence type="ECO:0000259" key="1">
    <source>
        <dbReference type="PROSITE" id="PS51186"/>
    </source>
</evidence>
<name>A0ABW2HK25_9ACTN</name>
<dbReference type="PANTHER" id="PTHR43328">
    <property type="entry name" value="ACETYLTRANSFERASE-RELATED"/>
    <property type="match status" value="1"/>
</dbReference>
<dbReference type="InterPro" id="IPR000182">
    <property type="entry name" value="GNAT_dom"/>
</dbReference>
<accession>A0ABW2HK25</accession>
<dbReference type="EMBL" id="JBHTBJ010000003">
    <property type="protein sequence ID" value="MFC7273578.1"/>
    <property type="molecule type" value="Genomic_DNA"/>
</dbReference>
<evidence type="ECO:0000313" key="2">
    <source>
        <dbReference type="EMBL" id="MFC7273578.1"/>
    </source>
</evidence>
<proteinExistence type="predicted"/>
<dbReference type="Pfam" id="PF13302">
    <property type="entry name" value="Acetyltransf_3"/>
    <property type="match status" value="1"/>
</dbReference>
<keyword evidence="2" id="KW-0808">Transferase</keyword>
<dbReference type="PANTHER" id="PTHR43328:SF1">
    <property type="entry name" value="N-ACETYLTRANSFERASE DOMAIN-CONTAINING PROTEIN"/>
    <property type="match status" value="1"/>
</dbReference>
<organism evidence="2 3">
    <name type="scientific">Paractinoplanes rhizophilus</name>
    <dbReference type="NCBI Taxonomy" id="1416877"/>
    <lineage>
        <taxon>Bacteria</taxon>
        <taxon>Bacillati</taxon>
        <taxon>Actinomycetota</taxon>
        <taxon>Actinomycetes</taxon>
        <taxon>Micromonosporales</taxon>
        <taxon>Micromonosporaceae</taxon>
        <taxon>Paractinoplanes</taxon>
    </lineage>
</organism>
<reference evidence="3" key="1">
    <citation type="journal article" date="2019" name="Int. J. Syst. Evol. Microbiol.">
        <title>The Global Catalogue of Microorganisms (GCM) 10K type strain sequencing project: providing services to taxonomists for standard genome sequencing and annotation.</title>
        <authorList>
            <consortium name="The Broad Institute Genomics Platform"/>
            <consortium name="The Broad Institute Genome Sequencing Center for Infectious Disease"/>
            <person name="Wu L."/>
            <person name="Ma J."/>
        </authorList>
    </citation>
    <scope>NUCLEOTIDE SEQUENCE [LARGE SCALE GENOMIC DNA]</scope>
    <source>
        <strain evidence="3">XZYJT-10</strain>
    </source>
</reference>
<dbReference type="RefSeq" id="WP_378965155.1">
    <property type="nucleotide sequence ID" value="NZ_JBHTBJ010000003.1"/>
</dbReference>
<keyword evidence="2" id="KW-0012">Acyltransferase</keyword>
<gene>
    <name evidence="2" type="ORF">ACFQS1_06275</name>
</gene>
<dbReference type="EC" id="2.3.-.-" evidence="2"/>
<dbReference type="Gene3D" id="3.40.630.30">
    <property type="match status" value="1"/>
</dbReference>
<comment type="caution">
    <text evidence="2">The sequence shown here is derived from an EMBL/GenBank/DDBJ whole genome shotgun (WGS) entry which is preliminary data.</text>
</comment>
<dbReference type="GO" id="GO:0016746">
    <property type="term" value="F:acyltransferase activity"/>
    <property type="evidence" value="ECO:0007669"/>
    <property type="project" value="UniProtKB-KW"/>
</dbReference>
<dbReference type="Proteomes" id="UP001596548">
    <property type="component" value="Unassembled WGS sequence"/>
</dbReference>
<sequence length="158" mass="17490">MPVIALRPLVDDDLDALFEMMRDPEAVRMAAFTPADPADRQRFDAQMARIRTDPTGTYRVITYDGAVAGSIASFVLDGETEITYWIDRSLWGKGIASTALKMFLQVETRRPLHARAASDNTGSLRVLRKAGFQPRGTEIGYANARGAEIEETVLRLDA</sequence>
<dbReference type="PROSITE" id="PS51186">
    <property type="entry name" value="GNAT"/>
    <property type="match status" value="1"/>
</dbReference>
<dbReference type="InterPro" id="IPR016181">
    <property type="entry name" value="Acyl_CoA_acyltransferase"/>
</dbReference>
<feature type="domain" description="N-acetyltransferase" evidence="1">
    <location>
        <begin position="4"/>
        <end position="158"/>
    </location>
</feature>
<protein>
    <submittedName>
        <fullName evidence="2">GNAT family N-acetyltransferase</fullName>
        <ecNumber evidence="2">2.3.-.-</ecNumber>
    </submittedName>
</protein>